<accession>A0A916EJR5</accession>
<name>A0A916EJR5_9GLOM</name>
<feature type="region of interest" description="Disordered" evidence="1">
    <location>
        <begin position="41"/>
        <end position="61"/>
    </location>
</feature>
<reference evidence="2" key="1">
    <citation type="submission" date="2020-05" db="EMBL/GenBank/DDBJ databases">
        <authorList>
            <person name="Rincon C."/>
            <person name="Sanders R I."/>
            <person name="Robbins C."/>
            <person name="Chaturvedi A."/>
        </authorList>
    </citation>
    <scope>NUCLEOTIDE SEQUENCE</scope>
    <source>
        <strain evidence="2">CHB12</strain>
    </source>
</reference>
<sequence length="91" mass="10342">MTEDQTGEDSATIEITTLNKDIIDTHNNKNLTKEEKNIKTEVKENTEERRTLDNTSADTNIDKQTTIMIEEEETGSIMDIDIESTSHLKSI</sequence>
<feature type="compositionally biased region" description="Basic and acidic residues" evidence="1">
    <location>
        <begin position="41"/>
        <end position="52"/>
    </location>
</feature>
<gene>
    <name evidence="2" type="ORF">CHRIB12_LOCUS24259</name>
</gene>
<protein>
    <submittedName>
        <fullName evidence="2">Uncharacterized protein</fullName>
    </submittedName>
</protein>
<dbReference type="Proteomes" id="UP000684084">
    <property type="component" value="Unassembled WGS sequence"/>
</dbReference>
<comment type="caution">
    <text evidence="2">The sequence shown here is derived from an EMBL/GenBank/DDBJ whole genome shotgun (WGS) entry which is preliminary data.</text>
</comment>
<dbReference type="EMBL" id="CAGKOT010000121">
    <property type="protein sequence ID" value="CAB5396293.1"/>
    <property type="molecule type" value="Genomic_DNA"/>
</dbReference>
<evidence type="ECO:0000313" key="3">
    <source>
        <dbReference type="Proteomes" id="UP000684084"/>
    </source>
</evidence>
<organism evidence="2 3">
    <name type="scientific">Rhizophagus irregularis</name>
    <dbReference type="NCBI Taxonomy" id="588596"/>
    <lineage>
        <taxon>Eukaryota</taxon>
        <taxon>Fungi</taxon>
        <taxon>Fungi incertae sedis</taxon>
        <taxon>Mucoromycota</taxon>
        <taxon>Glomeromycotina</taxon>
        <taxon>Glomeromycetes</taxon>
        <taxon>Glomerales</taxon>
        <taxon>Glomeraceae</taxon>
        <taxon>Rhizophagus</taxon>
    </lineage>
</organism>
<dbReference type="AlphaFoldDB" id="A0A916EJR5"/>
<proteinExistence type="predicted"/>
<evidence type="ECO:0000256" key="1">
    <source>
        <dbReference type="SAM" id="MobiDB-lite"/>
    </source>
</evidence>
<evidence type="ECO:0000313" key="2">
    <source>
        <dbReference type="EMBL" id="CAB5396293.1"/>
    </source>
</evidence>